<evidence type="ECO:0000313" key="3">
    <source>
        <dbReference type="Proteomes" id="UP000269097"/>
    </source>
</evidence>
<proteinExistence type="predicted"/>
<gene>
    <name evidence="2" type="ORF">EAV92_06790</name>
</gene>
<dbReference type="Pfam" id="PF01636">
    <property type="entry name" value="APH"/>
    <property type="match status" value="1"/>
</dbReference>
<protein>
    <submittedName>
        <fullName evidence="2">Aminoglycoside phosphotransferase family protein</fullName>
    </submittedName>
</protein>
<dbReference type="Gene3D" id="3.30.200.20">
    <property type="entry name" value="Phosphorylase Kinase, domain 1"/>
    <property type="match status" value="1"/>
</dbReference>
<dbReference type="PANTHER" id="PTHR21310">
    <property type="entry name" value="AMINOGLYCOSIDE PHOSPHOTRANSFERASE-RELATED-RELATED"/>
    <property type="match status" value="1"/>
</dbReference>
<dbReference type="InterPro" id="IPR051678">
    <property type="entry name" value="AGP_Transferase"/>
</dbReference>
<reference evidence="2 3" key="1">
    <citation type="submission" date="2018-10" db="EMBL/GenBank/DDBJ databases">
        <title>Genome Sequence of Cohnella sp.</title>
        <authorList>
            <person name="Srinivasan S."/>
            <person name="Kim M.K."/>
        </authorList>
    </citation>
    <scope>NUCLEOTIDE SEQUENCE [LARGE SCALE GENOMIC DNA]</scope>
    <source>
        <strain evidence="2 3">18JY8-7</strain>
    </source>
</reference>
<feature type="domain" description="Aminoglycoside phosphotransferase" evidence="1">
    <location>
        <begin position="47"/>
        <end position="283"/>
    </location>
</feature>
<dbReference type="AlphaFoldDB" id="A0A3G3JVN0"/>
<name>A0A3G3JVN0_9BACL</name>
<sequence>MLTEYRLASVNRGECKVEGIYKTKIRETELADLVRKTLGGRLTKSREMTGGWANSAYALELEDGMRAVLKAGPPKSARMMRYEVRIMKTEVEAMRLLASSPLPVPQVYHYDDTCTELPVEFFIMEHMDGEIYGSVKPSLSEAERETIDAELGRLNRILNEVRGQRFGLYAQPSDAGWKDTFMDLIFGVLLDGEEMGVVLPVPYAEIRGEVLARSEVLDEVKEPRLVHWDLWDGNVFVKDGAVTGLIDFERALWGDPLMEVYFSHFNRSPAFLRGYGKSKLSESEFARRSLYDLYLDLILYVECTFRQYDDEGHIRWARDNLAEGLARFMNGQHR</sequence>
<organism evidence="2 3">
    <name type="scientific">Cohnella candidum</name>
    <dbReference type="NCBI Taxonomy" id="2674991"/>
    <lineage>
        <taxon>Bacteria</taxon>
        <taxon>Bacillati</taxon>
        <taxon>Bacillota</taxon>
        <taxon>Bacilli</taxon>
        <taxon>Bacillales</taxon>
        <taxon>Paenibacillaceae</taxon>
        <taxon>Cohnella</taxon>
    </lineage>
</organism>
<dbReference type="InterPro" id="IPR002575">
    <property type="entry name" value="Aminoglycoside_PTrfase"/>
</dbReference>
<accession>A0A3G3JVN0</accession>
<dbReference type="Gene3D" id="3.90.1200.10">
    <property type="match status" value="1"/>
</dbReference>
<dbReference type="EMBL" id="CP033433">
    <property type="protein sequence ID" value="AYQ72300.1"/>
    <property type="molecule type" value="Genomic_DNA"/>
</dbReference>
<evidence type="ECO:0000259" key="1">
    <source>
        <dbReference type="Pfam" id="PF01636"/>
    </source>
</evidence>
<keyword evidence="2" id="KW-0808">Transferase</keyword>
<dbReference type="PANTHER" id="PTHR21310:SF15">
    <property type="entry name" value="AMINOGLYCOSIDE PHOSPHOTRANSFERASE DOMAIN-CONTAINING PROTEIN"/>
    <property type="match status" value="1"/>
</dbReference>
<keyword evidence="3" id="KW-1185">Reference proteome</keyword>
<dbReference type="KEGG" id="coh:EAV92_06790"/>
<dbReference type="GO" id="GO:0016740">
    <property type="term" value="F:transferase activity"/>
    <property type="evidence" value="ECO:0007669"/>
    <property type="project" value="UniProtKB-KW"/>
</dbReference>
<dbReference type="Proteomes" id="UP000269097">
    <property type="component" value="Chromosome"/>
</dbReference>
<evidence type="ECO:0000313" key="2">
    <source>
        <dbReference type="EMBL" id="AYQ72300.1"/>
    </source>
</evidence>
<dbReference type="SUPFAM" id="SSF56112">
    <property type="entry name" value="Protein kinase-like (PK-like)"/>
    <property type="match status" value="1"/>
</dbReference>
<dbReference type="InterPro" id="IPR011009">
    <property type="entry name" value="Kinase-like_dom_sf"/>
</dbReference>